<sequence>MKILTHAADPPDDIRKTVALDSDIRPVLDRIVAKRQKTSKKHITKSLIVNELIRKSNGKNLDFYTISRKGTISDRLTLCIDHDTFKKINDLTAEAIVKAANSDIKTPSPNFSRTLNNLLRKELGL</sequence>
<accession>A0A0F9JB14</accession>
<protein>
    <submittedName>
        <fullName evidence="1">Uncharacterized protein</fullName>
    </submittedName>
</protein>
<reference evidence="1" key="1">
    <citation type="journal article" date="2015" name="Nature">
        <title>Complex archaea that bridge the gap between prokaryotes and eukaryotes.</title>
        <authorList>
            <person name="Spang A."/>
            <person name="Saw J.H."/>
            <person name="Jorgensen S.L."/>
            <person name="Zaremba-Niedzwiedzka K."/>
            <person name="Martijn J."/>
            <person name="Lind A.E."/>
            <person name="van Eijk R."/>
            <person name="Schleper C."/>
            <person name="Guy L."/>
            <person name="Ettema T.J."/>
        </authorList>
    </citation>
    <scope>NUCLEOTIDE SEQUENCE</scope>
</reference>
<dbReference type="AlphaFoldDB" id="A0A0F9JB14"/>
<gene>
    <name evidence="1" type="ORF">LCGC14_1478130</name>
</gene>
<evidence type="ECO:0000313" key="1">
    <source>
        <dbReference type="EMBL" id="KKM66748.1"/>
    </source>
</evidence>
<proteinExistence type="predicted"/>
<name>A0A0F9JB14_9ZZZZ</name>
<dbReference type="EMBL" id="LAZR01010471">
    <property type="protein sequence ID" value="KKM66748.1"/>
    <property type="molecule type" value="Genomic_DNA"/>
</dbReference>
<comment type="caution">
    <text evidence="1">The sequence shown here is derived from an EMBL/GenBank/DDBJ whole genome shotgun (WGS) entry which is preliminary data.</text>
</comment>
<organism evidence="1">
    <name type="scientific">marine sediment metagenome</name>
    <dbReference type="NCBI Taxonomy" id="412755"/>
    <lineage>
        <taxon>unclassified sequences</taxon>
        <taxon>metagenomes</taxon>
        <taxon>ecological metagenomes</taxon>
    </lineage>
</organism>